<name>A0A1W2CXH3_9FIRM</name>
<dbReference type="Gene3D" id="3.30.450.20">
    <property type="entry name" value="PAS domain"/>
    <property type="match status" value="1"/>
</dbReference>
<dbReference type="PROSITE" id="PS51671">
    <property type="entry name" value="ACT"/>
    <property type="match status" value="1"/>
</dbReference>
<dbReference type="GO" id="GO:0006355">
    <property type="term" value="P:regulation of DNA-templated transcription"/>
    <property type="evidence" value="ECO:0007669"/>
    <property type="project" value="InterPro"/>
</dbReference>
<dbReference type="InterPro" id="IPR000014">
    <property type="entry name" value="PAS"/>
</dbReference>
<dbReference type="InterPro" id="IPR030828">
    <property type="entry name" value="HTH_TyrR"/>
</dbReference>
<dbReference type="SUPFAM" id="SSF46689">
    <property type="entry name" value="Homeodomain-like"/>
    <property type="match status" value="1"/>
</dbReference>
<dbReference type="InterPro" id="IPR035965">
    <property type="entry name" value="PAS-like_dom_sf"/>
</dbReference>
<dbReference type="CDD" id="cd00130">
    <property type="entry name" value="PAS"/>
    <property type="match status" value="1"/>
</dbReference>
<dbReference type="InterPro" id="IPR003593">
    <property type="entry name" value="AAA+_ATPase"/>
</dbReference>
<sequence length="536" mass="59741">MSVIRWLVKTTDRIGMIQDVVQVFSCEGVSISSMEVSPGQIFIKFYVNAASRLEEILKRELLAHTDIIDIMDIALQPYEQREKELQAVLESANEGIIGLDNEGTIRYINSAAASLLYVEQGKAVGQQIKQLTGADTQLLELLTGHSFDNQQMLTDTPRGILHYLCSGRPIRNENNQIIGAVATLKSMKAAQRLVHSMIKSQTFGFSDIIRASTAMEHVIGIAQRVAISDCTVLVRGESGTGKELFARAIHEASTRNSQPFIPINCAALPENLLESELFGYEEGAFSGAKKGGKIGLFEAAHRGTLFLDEIGELSLVLQGKLLRAIQEGVIRRVGSNSQIPIDVRIIAATNRNLEEMVEAKQFRQDLYYRINVIPITIPPLRERPEDVPLLLKYFHTKYCIELNKNLEFSQAAYSLLTCYEWPGNVRELQNVVLRAIHLTFDGDIDISNLLITGEKNLEQGNKLVRNENNLKKTIDHTEKAILEKALQKYGSARGAAREVGLSHTAVLNKIRRYKLEYLLSPASRKEGSLKKGSNPK</sequence>
<dbReference type="Gene3D" id="3.40.50.300">
    <property type="entry name" value="P-loop containing nucleotide triphosphate hydrolases"/>
    <property type="match status" value="1"/>
</dbReference>
<dbReference type="InterPro" id="IPR027417">
    <property type="entry name" value="P-loop_NTPase"/>
</dbReference>
<feature type="domain" description="ACT" evidence="9">
    <location>
        <begin position="5"/>
        <end position="75"/>
    </location>
</feature>
<evidence type="ECO:0000256" key="4">
    <source>
        <dbReference type="ARBA" id="ARBA00023015"/>
    </source>
</evidence>
<dbReference type="InterPro" id="IPR058031">
    <property type="entry name" value="AAA_lid_NorR"/>
</dbReference>
<dbReference type="GO" id="GO:0003677">
    <property type="term" value="F:DNA binding"/>
    <property type="evidence" value="ECO:0007669"/>
    <property type="project" value="UniProtKB-KW"/>
</dbReference>
<dbReference type="RefSeq" id="WP_084576543.1">
    <property type="nucleotide sequence ID" value="NZ_CP155572.1"/>
</dbReference>
<evidence type="ECO:0000256" key="3">
    <source>
        <dbReference type="ARBA" id="ARBA00022840"/>
    </source>
</evidence>
<dbReference type="GO" id="GO:0005524">
    <property type="term" value="F:ATP binding"/>
    <property type="evidence" value="ECO:0007669"/>
    <property type="project" value="UniProtKB-KW"/>
</dbReference>
<dbReference type="CDD" id="cd00009">
    <property type="entry name" value="AAA"/>
    <property type="match status" value="1"/>
</dbReference>
<gene>
    <name evidence="10" type="ORF">SAMN04488500_11276</name>
</gene>
<dbReference type="SUPFAM" id="SSF55785">
    <property type="entry name" value="PYP-like sensor domain (PAS domain)"/>
    <property type="match status" value="1"/>
</dbReference>
<dbReference type="Pfam" id="PF00989">
    <property type="entry name" value="PAS"/>
    <property type="match status" value="1"/>
</dbReference>
<dbReference type="PANTHER" id="PTHR32071:SF57">
    <property type="entry name" value="C4-DICARBOXYLATE TRANSPORT TRANSCRIPTIONAL REGULATORY PROTEIN DCTD"/>
    <property type="match status" value="1"/>
</dbReference>
<dbReference type="CDD" id="cd02116">
    <property type="entry name" value="ACT"/>
    <property type="match status" value="1"/>
</dbReference>
<protein>
    <recommendedName>
        <fullName evidence="6">HTH-type transcriptional regulatory protein TyrR</fullName>
    </recommendedName>
</protein>
<dbReference type="InterPro" id="IPR002912">
    <property type="entry name" value="ACT_dom"/>
</dbReference>
<dbReference type="EMBL" id="FWXI01000012">
    <property type="protein sequence ID" value="SMC89897.1"/>
    <property type="molecule type" value="Genomic_DNA"/>
</dbReference>
<proteinExistence type="predicted"/>
<dbReference type="AlphaFoldDB" id="A0A1W2CXH3"/>
<dbReference type="SMART" id="SM00091">
    <property type="entry name" value="PAS"/>
    <property type="match status" value="1"/>
</dbReference>
<dbReference type="PROSITE" id="PS00688">
    <property type="entry name" value="SIGMA54_INTERACT_3"/>
    <property type="match status" value="1"/>
</dbReference>
<evidence type="ECO:0000256" key="2">
    <source>
        <dbReference type="ARBA" id="ARBA00022797"/>
    </source>
</evidence>
<dbReference type="InterPro" id="IPR009057">
    <property type="entry name" value="Homeodomain-like_sf"/>
</dbReference>
<dbReference type="InterPro" id="IPR013767">
    <property type="entry name" value="PAS_fold"/>
</dbReference>
<dbReference type="NCBIfam" id="TIGR04381">
    <property type="entry name" value="HTH_TypR"/>
    <property type="match status" value="1"/>
</dbReference>
<keyword evidence="2" id="KW-0058">Aromatic hydrocarbons catabolism</keyword>
<accession>A0A1W2CXH3</accession>
<dbReference type="SUPFAM" id="SSF52540">
    <property type="entry name" value="P-loop containing nucleoside triphosphate hydrolases"/>
    <property type="match status" value="1"/>
</dbReference>
<keyword evidence="11" id="KW-1185">Reference proteome</keyword>
<dbReference type="Pfam" id="PF18024">
    <property type="entry name" value="HTH_50"/>
    <property type="match status" value="1"/>
</dbReference>
<dbReference type="Gene3D" id="3.30.70.260">
    <property type="match status" value="1"/>
</dbReference>
<dbReference type="Gene3D" id="1.10.8.60">
    <property type="match status" value="1"/>
</dbReference>
<evidence type="ECO:0000313" key="10">
    <source>
        <dbReference type="EMBL" id="SMC89897.1"/>
    </source>
</evidence>
<evidence type="ECO:0000313" key="11">
    <source>
        <dbReference type="Proteomes" id="UP000192738"/>
    </source>
</evidence>
<evidence type="ECO:0000256" key="5">
    <source>
        <dbReference type="ARBA" id="ARBA00023163"/>
    </source>
</evidence>
<feature type="domain" description="Sigma-54 factor interaction" evidence="7">
    <location>
        <begin position="208"/>
        <end position="437"/>
    </location>
</feature>
<keyword evidence="5" id="KW-0804">Transcription</keyword>
<dbReference type="InterPro" id="IPR025944">
    <property type="entry name" value="Sigma_54_int_dom_CS"/>
</dbReference>
<dbReference type="Pfam" id="PF00158">
    <property type="entry name" value="Sigma54_activat"/>
    <property type="match status" value="1"/>
</dbReference>
<dbReference type="SMART" id="SM00382">
    <property type="entry name" value="AAA"/>
    <property type="match status" value="1"/>
</dbReference>
<dbReference type="OrthoDB" id="9765164at2"/>
<dbReference type="Proteomes" id="UP000192738">
    <property type="component" value="Unassembled WGS sequence"/>
</dbReference>
<dbReference type="InterPro" id="IPR002078">
    <property type="entry name" value="Sigma_54_int"/>
</dbReference>
<dbReference type="Gene3D" id="1.10.10.60">
    <property type="entry name" value="Homeodomain-like"/>
    <property type="match status" value="1"/>
</dbReference>
<keyword evidence="1" id="KW-0547">Nucleotide-binding</keyword>
<reference evidence="10 11" key="1">
    <citation type="submission" date="2017-04" db="EMBL/GenBank/DDBJ databases">
        <authorList>
            <person name="Afonso C.L."/>
            <person name="Miller P.J."/>
            <person name="Scott M.A."/>
            <person name="Spackman E."/>
            <person name="Goraichik I."/>
            <person name="Dimitrov K.M."/>
            <person name="Suarez D.L."/>
            <person name="Swayne D.E."/>
        </authorList>
    </citation>
    <scope>NUCLEOTIDE SEQUENCE [LARGE SCALE GENOMIC DNA]</scope>
    <source>
        <strain evidence="10 11">DSM 5090</strain>
    </source>
</reference>
<keyword evidence="3" id="KW-0067">ATP-binding</keyword>
<feature type="domain" description="PAS" evidence="8">
    <location>
        <begin position="81"/>
        <end position="142"/>
    </location>
</feature>
<dbReference type="InterPro" id="IPR025662">
    <property type="entry name" value="Sigma_54_int_dom_ATP-bd_1"/>
</dbReference>
<dbReference type="PROSITE" id="PS50045">
    <property type="entry name" value="SIGMA54_INTERACT_4"/>
    <property type="match status" value="1"/>
</dbReference>
<evidence type="ECO:0000259" key="7">
    <source>
        <dbReference type="PROSITE" id="PS50045"/>
    </source>
</evidence>
<dbReference type="Pfam" id="PF25601">
    <property type="entry name" value="AAA_lid_14"/>
    <property type="match status" value="1"/>
</dbReference>
<evidence type="ECO:0000259" key="8">
    <source>
        <dbReference type="PROSITE" id="PS50112"/>
    </source>
</evidence>
<dbReference type="FunFam" id="3.40.50.300:FF:000006">
    <property type="entry name" value="DNA-binding transcriptional regulator NtrC"/>
    <property type="match status" value="1"/>
</dbReference>
<evidence type="ECO:0000259" key="9">
    <source>
        <dbReference type="PROSITE" id="PS51671"/>
    </source>
</evidence>
<dbReference type="STRING" id="112901.SAMN04488500_11276"/>
<evidence type="ECO:0000256" key="6">
    <source>
        <dbReference type="ARBA" id="ARBA00029500"/>
    </source>
</evidence>
<dbReference type="PROSITE" id="PS50112">
    <property type="entry name" value="PAS"/>
    <property type="match status" value="1"/>
</dbReference>
<dbReference type="PANTHER" id="PTHR32071">
    <property type="entry name" value="TRANSCRIPTIONAL REGULATORY PROTEIN"/>
    <property type="match status" value="1"/>
</dbReference>
<organism evidence="10 11">
    <name type="scientific">Sporomusa malonica</name>
    <dbReference type="NCBI Taxonomy" id="112901"/>
    <lineage>
        <taxon>Bacteria</taxon>
        <taxon>Bacillati</taxon>
        <taxon>Bacillota</taxon>
        <taxon>Negativicutes</taxon>
        <taxon>Selenomonadales</taxon>
        <taxon>Sporomusaceae</taxon>
        <taxon>Sporomusa</taxon>
    </lineage>
</organism>
<keyword evidence="4" id="KW-0805">Transcription regulation</keyword>
<dbReference type="PROSITE" id="PS00675">
    <property type="entry name" value="SIGMA54_INTERACT_1"/>
    <property type="match status" value="1"/>
</dbReference>
<evidence type="ECO:0000256" key="1">
    <source>
        <dbReference type="ARBA" id="ARBA00022741"/>
    </source>
</evidence>